<dbReference type="InterPro" id="IPR000847">
    <property type="entry name" value="LysR_HTH_N"/>
</dbReference>
<dbReference type="GO" id="GO:0003700">
    <property type="term" value="F:DNA-binding transcription factor activity"/>
    <property type="evidence" value="ECO:0007669"/>
    <property type="project" value="InterPro"/>
</dbReference>
<dbReference type="PROSITE" id="PS50931">
    <property type="entry name" value="HTH_LYSR"/>
    <property type="match status" value="1"/>
</dbReference>
<dbReference type="GO" id="GO:0003677">
    <property type="term" value="F:DNA binding"/>
    <property type="evidence" value="ECO:0007669"/>
    <property type="project" value="UniProtKB-KW"/>
</dbReference>
<evidence type="ECO:0000256" key="1">
    <source>
        <dbReference type="ARBA" id="ARBA00009437"/>
    </source>
</evidence>
<keyword evidence="2" id="KW-0805">Transcription regulation</keyword>
<comment type="caution">
    <text evidence="6">The sequence shown here is derived from an EMBL/GenBank/DDBJ whole genome shotgun (WGS) entry which is preliminary data.</text>
</comment>
<evidence type="ECO:0000256" key="2">
    <source>
        <dbReference type="ARBA" id="ARBA00023015"/>
    </source>
</evidence>
<accession>A0A918A1F6</accession>
<keyword evidence="7" id="KW-1185">Reference proteome</keyword>
<dbReference type="Pfam" id="PF03466">
    <property type="entry name" value="LysR_substrate"/>
    <property type="match status" value="1"/>
</dbReference>
<dbReference type="Proteomes" id="UP000660745">
    <property type="component" value="Unassembled WGS sequence"/>
</dbReference>
<dbReference type="GO" id="GO:0032993">
    <property type="term" value="C:protein-DNA complex"/>
    <property type="evidence" value="ECO:0007669"/>
    <property type="project" value="TreeGrafter"/>
</dbReference>
<dbReference type="PANTHER" id="PTHR30346:SF0">
    <property type="entry name" value="HCA OPERON TRANSCRIPTIONAL ACTIVATOR HCAR"/>
    <property type="match status" value="1"/>
</dbReference>
<dbReference type="Gene3D" id="1.10.10.10">
    <property type="entry name" value="Winged helix-like DNA-binding domain superfamily/Winged helix DNA-binding domain"/>
    <property type="match status" value="1"/>
</dbReference>
<dbReference type="Pfam" id="PF00126">
    <property type="entry name" value="HTH_1"/>
    <property type="match status" value="1"/>
</dbReference>
<reference evidence="6" key="2">
    <citation type="submission" date="2020-09" db="EMBL/GenBank/DDBJ databases">
        <authorList>
            <person name="Sun Q."/>
            <person name="Zhou Y."/>
        </authorList>
    </citation>
    <scope>NUCLEOTIDE SEQUENCE</scope>
    <source>
        <strain evidence="6">CGMCC 4.7430</strain>
    </source>
</reference>
<dbReference type="EMBL" id="BMNK01000001">
    <property type="protein sequence ID" value="GGP00888.1"/>
    <property type="molecule type" value="Genomic_DNA"/>
</dbReference>
<dbReference type="InterPro" id="IPR036388">
    <property type="entry name" value="WH-like_DNA-bd_sf"/>
</dbReference>
<organism evidence="6 7">
    <name type="scientific">Nonomuraea glycinis</name>
    <dbReference type="NCBI Taxonomy" id="2047744"/>
    <lineage>
        <taxon>Bacteria</taxon>
        <taxon>Bacillati</taxon>
        <taxon>Actinomycetota</taxon>
        <taxon>Actinomycetes</taxon>
        <taxon>Streptosporangiales</taxon>
        <taxon>Streptosporangiaceae</taxon>
        <taxon>Nonomuraea</taxon>
    </lineage>
</organism>
<evidence type="ECO:0000313" key="7">
    <source>
        <dbReference type="Proteomes" id="UP000660745"/>
    </source>
</evidence>
<feature type="domain" description="HTH lysR-type" evidence="5">
    <location>
        <begin position="58"/>
        <end position="115"/>
    </location>
</feature>
<dbReference type="SUPFAM" id="SSF46785">
    <property type="entry name" value="Winged helix' DNA-binding domain"/>
    <property type="match status" value="1"/>
</dbReference>
<evidence type="ECO:0000313" key="6">
    <source>
        <dbReference type="EMBL" id="GGP00888.1"/>
    </source>
</evidence>
<dbReference type="PANTHER" id="PTHR30346">
    <property type="entry name" value="TRANSCRIPTIONAL DUAL REGULATOR HCAR-RELATED"/>
    <property type="match status" value="1"/>
</dbReference>
<evidence type="ECO:0000259" key="5">
    <source>
        <dbReference type="PROSITE" id="PS50931"/>
    </source>
</evidence>
<evidence type="ECO:0000256" key="3">
    <source>
        <dbReference type="ARBA" id="ARBA00023125"/>
    </source>
</evidence>
<dbReference type="AlphaFoldDB" id="A0A918A1F6"/>
<dbReference type="Gene3D" id="3.40.190.10">
    <property type="entry name" value="Periplasmic binding protein-like II"/>
    <property type="match status" value="2"/>
</dbReference>
<protein>
    <submittedName>
        <fullName evidence="6">LysR family transcriptional regulator</fullName>
    </submittedName>
</protein>
<dbReference type="InterPro" id="IPR036390">
    <property type="entry name" value="WH_DNA-bd_sf"/>
</dbReference>
<reference evidence="6" key="1">
    <citation type="journal article" date="2014" name="Int. J. Syst. Evol. Microbiol.">
        <title>Complete genome sequence of Corynebacterium casei LMG S-19264T (=DSM 44701T), isolated from a smear-ripened cheese.</title>
        <authorList>
            <consortium name="US DOE Joint Genome Institute (JGI-PGF)"/>
            <person name="Walter F."/>
            <person name="Albersmeier A."/>
            <person name="Kalinowski J."/>
            <person name="Ruckert C."/>
        </authorList>
    </citation>
    <scope>NUCLEOTIDE SEQUENCE</scope>
    <source>
        <strain evidence="6">CGMCC 4.7430</strain>
    </source>
</reference>
<comment type="similarity">
    <text evidence="1">Belongs to the LysR transcriptional regulatory family.</text>
</comment>
<dbReference type="SUPFAM" id="SSF53850">
    <property type="entry name" value="Periplasmic binding protein-like II"/>
    <property type="match status" value="1"/>
</dbReference>
<name>A0A918A1F6_9ACTN</name>
<gene>
    <name evidence="6" type="ORF">GCM10012278_02640</name>
</gene>
<proteinExistence type="inferred from homology"/>
<evidence type="ECO:0000256" key="4">
    <source>
        <dbReference type="ARBA" id="ARBA00023163"/>
    </source>
</evidence>
<sequence>MVKVPAATEVTASQRARAPVRTSVVVMRLSLLIRAGGNNDEVRRLGSVGLNDRPEAQMEFRELECFVVLSEELHFARTAERLYLSPGRVSQLVRSLETRIGGRLFQRSSRRVRLTPLGARFLADLRPSFDGLASAVSRAKAAARDVTGVLRVGFLSTPTDVVTGSVRAFESRYPACAVELVEIPLSDPFSRLRAGEVDIAFTLLPVDEPDLATGGGLNRVSYQLGVSTRHPLAGRAGIDAEELASLPLIGLEGPAPRAWRERVAPSVTPFGRPIPAAGRVATSQEGLTQVALGRGGMLFCAPTAAQHPRHDVSFVPVAGLPPSILGLAWVKSAESAAIRAFDEAAAGHAVGMAALVA</sequence>
<keyword evidence="4" id="KW-0804">Transcription</keyword>
<keyword evidence="3" id="KW-0238">DNA-binding</keyword>
<dbReference type="InterPro" id="IPR005119">
    <property type="entry name" value="LysR_subst-bd"/>
</dbReference>